<dbReference type="PANTHER" id="PTHR37529:SF1">
    <property type="entry name" value="TRANSPOSASE INSG FOR INSERTION SEQUENCE ELEMENT IS4-RELATED"/>
    <property type="match status" value="1"/>
</dbReference>
<dbReference type="PANTHER" id="PTHR37529">
    <property type="entry name" value="TRANSPOSASE INSG FOR INSERTION SEQUENCE ELEMENT IS4-RELATED"/>
    <property type="match status" value="1"/>
</dbReference>
<dbReference type="EMBL" id="AP022595">
    <property type="protein sequence ID" value="BBY56931.1"/>
    <property type="molecule type" value="Genomic_DNA"/>
</dbReference>
<organism evidence="2 3">
    <name type="scientific">Mycolicibacterium sarraceniae</name>
    <dbReference type="NCBI Taxonomy" id="1534348"/>
    <lineage>
        <taxon>Bacteria</taxon>
        <taxon>Bacillati</taxon>
        <taxon>Actinomycetota</taxon>
        <taxon>Actinomycetes</taxon>
        <taxon>Mycobacteriales</taxon>
        <taxon>Mycobacteriaceae</taxon>
        <taxon>Mycolicibacterium</taxon>
    </lineage>
</organism>
<keyword evidence="3" id="KW-1185">Reference proteome</keyword>
<accession>A0A7I7SKK5</accession>
<dbReference type="InterPro" id="IPR024473">
    <property type="entry name" value="Transposases_IS4_N"/>
</dbReference>
<reference evidence="2 3" key="1">
    <citation type="journal article" date="2019" name="Emerg. Microbes Infect.">
        <title>Comprehensive subspecies identification of 175 nontuberculous mycobacteria species based on 7547 genomic profiles.</title>
        <authorList>
            <person name="Matsumoto Y."/>
            <person name="Kinjo T."/>
            <person name="Motooka D."/>
            <person name="Nabeya D."/>
            <person name="Jung N."/>
            <person name="Uechi K."/>
            <person name="Horii T."/>
            <person name="Iida T."/>
            <person name="Fujita J."/>
            <person name="Nakamura S."/>
        </authorList>
    </citation>
    <scope>NUCLEOTIDE SEQUENCE [LARGE SCALE GENOMIC DNA]</scope>
    <source>
        <strain evidence="2 3">JCM 30395</strain>
    </source>
</reference>
<sequence>MVAYFVLAMTLFFDDAYEEVMRKLVDGLRFLRSWDEDWQLPTSSALCQARARLGAEPIRELARVARPLAGAGTPGAWLGDLRVMAIDGVQLDVPDTADNEDAFGRGVSQGLDAPYPKVKVLGLGECGTHAVIDAHLGGVLVDERELAPLAGQCRTRDARACRPRVLQPRILAGGHCDRRRIAVAGAVSTEIARSHRPG</sequence>
<dbReference type="Proteomes" id="UP000466445">
    <property type="component" value="Chromosome"/>
</dbReference>
<name>A0A7I7SKK5_9MYCO</name>
<proteinExistence type="predicted"/>
<evidence type="ECO:0000259" key="1">
    <source>
        <dbReference type="Pfam" id="PF13006"/>
    </source>
</evidence>
<evidence type="ECO:0000313" key="2">
    <source>
        <dbReference type="EMBL" id="BBY56931.1"/>
    </source>
</evidence>
<feature type="domain" description="Transposase IS4 N-terminal" evidence="1">
    <location>
        <begin position="1"/>
        <end position="61"/>
    </location>
</feature>
<dbReference type="Pfam" id="PF13006">
    <property type="entry name" value="Nterm_IS4"/>
    <property type="match status" value="1"/>
</dbReference>
<dbReference type="AlphaFoldDB" id="A0A7I7SKK5"/>
<dbReference type="KEGG" id="msar:MSAR_00670"/>
<protein>
    <recommendedName>
        <fullName evidence="1">Transposase IS4 N-terminal domain-containing protein</fullName>
    </recommendedName>
</protein>
<evidence type="ECO:0000313" key="3">
    <source>
        <dbReference type="Proteomes" id="UP000466445"/>
    </source>
</evidence>
<gene>
    <name evidence="2" type="ORF">MSAR_00670</name>
</gene>